<reference evidence="1 2" key="1">
    <citation type="submission" date="2018-11" db="EMBL/GenBank/DDBJ databases">
        <authorList>
            <consortium name="Pathogen Informatics"/>
        </authorList>
    </citation>
    <scope>NUCLEOTIDE SEQUENCE [LARGE SCALE GENOMIC DNA]</scope>
</reference>
<protein>
    <submittedName>
        <fullName evidence="1">Uncharacterized protein</fullName>
    </submittedName>
</protein>
<accession>A0A3P7G1Z7</accession>
<feature type="non-terminal residue" evidence="1">
    <location>
        <position position="125"/>
    </location>
</feature>
<evidence type="ECO:0000313" key="2">
    <source>
        <dbReference type="Proteomes" id="UP000270924"/>
    </source>
</evidence>
<dbReference type="InParanoid" id="A0A3P7G1Z7"/>
<gene>
    <name evidence="1" type="ORF">WBA_LOCUS9526</name>
</gene>
<dbReference type="OrthoDB" id="5873130at2759"/>
<evidence type="ECO:0000313" key="1">
    <source>
        <dbReference type="EMBL" id="VDM16788.1"/>
    </source>
</evidence>
<dbReference type="Proteomes" id="UP000270924">
    <property type="component" value="Unassembled WGS sequence"/>
</dbReference>
<keyword evidence="2" id="KW-1185">Reference proteome</keyword>
<dbReference type="EMBL" id="UYWW01009521">
    <property type="protein sequence ID" value="VDM16788.1"/>
    <property type="molecule type" value="Genomic_DNA"/>
</dbReference>
<sequence length="125" mass="14785">MSRINKLLEKTQRTDWRATFRTHTNPVKGWPYVGGSGDINKLRSIFYECNIKSELENFWKLETIGIQGSPQADDDQALKHFKRTIIKQYGRYQPWKDSLCPLQHKSILHLYYETLMDQLHSSIIE</sequence>
<name>A0A3P7G1Z7_WUCBA</name>
<dbReference type="AlphaFoldDB" id="A0A3P7G1Z7"/>
<organism evidence="1 2">
    <name type="scientific">Wuchereria bancrofti</name>
    <dbReference type="NCBI Taxonomy" id="6293"/>
    <lineage>
        <taxon>Eukaryota</taxon>
        <taxon>Metazoa</taxon>
        <taxon>Ecdysozoa</taxon>
        <taxon>Nematoda</taxon>
        <taxon>Chromadorea</taxon>
        <taxon>Rhabditida</taxon>
        <taxon>Spirurina</taxon>
        <taxon>Spiruromorpha</taxon>
        <taxon>Filarioidea</taxon>
        <taxon>Onchocercidae</taxon>
        <taxon>Wuchereria</taxon>
    </lineage>
</organism>
<proteinExistence type="predicted"/>